<feature type="compositionally biased region" description="Basic and acidic residues" evidence="1">
    <location>
        <begin position="87"/>
        <end position="98"/>
    </location>
</feature>
<organism evidence="2 3">
    <name type="scientific">Agrocybe pediades</name>
    <dbReference type="NCBI Taxonomy" id="84607"/>
    <lineage>
        <taxon>Eukaryota</taxon>
        <taxon>Fungi</taxon>
        <taxon>Dikarya</taxon>
        <taxon>Basidiomycota</taxon>
        <taxon>Agaricomycotina</taxon>
        <taxon>Agaricomycetes</taxon>
        <taxon>Agaricomycetidae</taxon>
        <taxon>Agaricales</taxon>
        <taxon>Agaricineae</taxon>
        <taxon>Strophariaceae</taxon>
        <taxon>Agrocybe</taxon>
    </lineage>
</organism>
<dbReference type="Proteomes" id="UP000521872">
    <property type="component" value="Unassembled WGS sequence"/>
</dbReference>
<evidence type="ECO:0000313" key="3">
    <source>
        <dbReference type="Proteomes" id="UP000521872"/>
    </source>
</evidence>
<reference evidence="2 3" key="1">
    <citation type="submission" date="2019-12" db="EMBL/GenBank/DDBJ databases">
        <authorList>
            <person name="Floudas D."/>
            <person name="Bentzer J."/>
            <person name="Ahren D."/>
            <person name="Johansson T."/>
            <person name="Persson P."/>
            <person name="Tunlid A."/>
        </authorList>
    </citation>
    <scope>NUCLEOTIDE SEQUENCE [LARGE SCALE GENOMIC DNA]</scope>
    <source>
        <strain evidence="2 3">CBS 102.39</strain>
    </source>
</reference>
<evidence type="ECO:0000256" key="1">
    <source>
        <dbReference type="SAM" id="MobiDB-lite"/>
    </source>
</evidence>
<keyword evidence="3" id="KW-1185">Reference proteome</keyword>
<evidence type="ECO:0000313" key="2">
    <source>
        <dbReference type="EMBL" id="KAF4609949.1"/>
    </source>
</evidence>
<dbReference type="EMBL" id="JAACJL010000059">
    <property type="protein sequence ID" value="KAF4609949.1"/>
    <property type="molecule type" value="Genomic_DNA"/>
</dbReference>
<name>A0A8H4QF37_9AGAR</name>
<comment type="caution">
    <text evidence="2">The sequence shown here is derived from an EMBL/GenBank/DDBJ whole genome shotgun (WGS) entry which is preliminary data.</text>
</comment>
<protein>
    <submittedName>
        <fullName evidence="2">Uncharacterized protein</fullName>
    </submittedName>
</protein>
<sequence>MTSRHYPDHTPGLRTTISSLSTAQINSLPHPLPSHPIDQADFRAFIVHPRKQTGSIPDQHYLLQLQTHTYFPTRPFQKTPISPSRKTTKDHSELVSPKEKVLRGNSNYVTICEL</sequence>
<feature type="region of interest" description="Disordered" evidence="1">
    <location>
        <begin position="73"/>
        <end position="98"/>
    </location>
</feature>
<proteinExistence type="predicted"/>
<dbReference type="AlphaFoldDB" id="A0A8H4QF37"/>
<gene>
    <name evidence="2" type="ORF">D9613_010260</name>
</gene>
<accession>A0A8H4QF37</accession>